<dbReference type="PANTHER" id="PTHR46957">
    <property type="entry name" value="CYTOKINE RECEPTOR"/>
    <property type="match status" value="1"/>
</dbReference>
<keyword evidence="19" id="KW-1185">Reference proteome</keyword>
<feature type="compositionally biased region" description="Polar residues" evidence="15">
    <location>
        <begin position="1"/>
        <end position="10"/>
    </location>
</feature>
<keyword evidence="5 16" id="KW-0812">Transmembrane</keyword>
<dbReference type="InterPro" id="IPR006211">
    <property type="entry name" value="Furin-like_Cys-rich_dom"/>
</dbReference>
<dbReference type="PANTHER" id="PTHR46957:SF3">
    <property type="entry name" value="CYTOKINE RECEPTOR"/>
    <property type="match status" value="1"/>
</dbReference>
<keyword evidence="13" id="KW-0325">Glycoprotein</keyword>
<dbReference type="Gene3D" id="2.60.40.10">
    <property type="entry name" value="Immunoglobulins"/>
    <property type="match status" value="3"/>
</dbReference>
<dbReference type="SUPFAM" id="SSF49265">
    <property type="entry name" value="Fibronectin type III"/>
    <property type="match status" value="2"/>
</dbReference>
<dbReference type="CDD" id="cd00063">
    <property type="entry name" value="FN3"/>
    <property type="match status" value="2"/>
</dbReference>
<evidence type="ECO:0000256" key="12">
    <source>
        <dbReference type="ARBA" id="ARBA00023170"/>
    </source>
</evidence>
<dbReference type="EMBL" id="JABDTM020022548">
    <property type="protein sequence ID" value="KAH0815820.1"/>
    <property type="molecule type" value="Genomic_DNA"/>
</dbReference>
<evidence type="ECO:0000256" key="9">
    <source>
        <dbReference type="ARBA" id="ARBA00022989"/>
    </source>
</evidence>
<evidence type="ECO:0000256" key="6">
    <source>
        <dbReference type="ARBA" id="ARBA00022741"/>
    </source>
</evidence>
<keyword evidence="12" id="KW-0675">Receptor</keyword>
<dbReference type="InterPro" id="IPR013783">
    <property type="entry name" value="Ig-like_fold"/>
</dbReference>
<dbReference type="GO" id="GO:0004714">
    <property type="term" value="F:transmembrane receptor protein tyrosine kinase activity"/>
    <property type="evidence" value="ECO:0007669"/>
    <property type="project" value="UniProtKB-EC"/>
</dbReference>
<feature type="region of interest" description="Disordered" evidence="15">
    <location>
        <begin position="1"/>
        <end position="22"/>
    </location>
</feature>
<evidence type="ECO:0000256" key="10">
    <source>
        <dbReference type="ARBA" id="ARBA00023136"/>
    </source>
</evidence>
<keyword evidence="8" id="KW-0067">ATP-binding</keyword>
<dbReference type="GO" id="GO:0016020">
    <property type="term" value="C:membrane"/>
    <property type="evidence" value="ECO:0007669"/>
    <property type="project" value="UniProtKB-SubCell"/>
</dbReference>
<feature type="compositionally biased region" description="Basic and acidic residues" evidence="15">
    <location>
        <begin position="103"/>
        <end position="123"/>
    </location>
</feature>
<proteinExistence type="predicted"/>
<dbReference type="Pfam" id="PF00041">
    <property type="entry name" value="fn3"/>
    <property type="match status" value="1"/>
</dbReference>
<dbReference type="InterPro" id="IPR050713">
    <property type="entry name" value="RTP_Phos/Ushers"/>
</dbReference>
<protein>
    <recommendedName>
        <fullName evidence="2">receptor protein-tyrosine kinase</fullName>
        <ecNumber evidence="2">2.7.10.1</ecNumber>
    </recommendedName>
</protein>
<sequence length="957" mass="109193">MKTTIQQTPPFISRAENRVSPIPLDPYQPYAIQIYQPCTTKEPNSSSCVCFGGGNLNSNWEQGEKRRRRTGEERYEEKVNKKVNGQRKQKPEKKHKGESRYLNGKEKEKQEIEKRRGGREKKIQRQSGKCRGEETEGSEKMDGRVMHLTSLDLIFPNLTSIKGRDLFFGYALVLYDLPHLEEIGLNNLRHIENGSVKIDKCPNVCYVDTVNWEAIGVSNLNYTKSNILSPCDDEFCLNECGGHCWNNFRCQNITRSQCDPSCIGCTKPHSSSHCNLCKYFNNSNTCVKKCPPSKVTDNYSNQCLEVKDCTNKNGSWTVFNNTCVPSCDSGSKRNAQGICVFSTTKLCQGLKINSLNDLTHMVGCTHINGSLEIATSGCYFDPQQFEESLGMIISISEYLKIVRSNAVISLDFFKSLRVIQGEKLWSNYYAFFVVQNPNLQRFWNFKDNFTLTIEEGEMIIQDNPYLCSVEIDKLTNRTRFGNKARPKSMIQAHNNGYQTSCNVTSLDIIVEEVTSYSIILSWTVTDEENIVGFTIFYIQVSEIRENATIVEVKDGCEGDGWSSVFTYNNTVELFDLFAYSQYAYYIKTYLRSLENEETSLHFFETAADAPSGPINFEAIPINDTSIVLRWKPPNSLSGELSYYSLAIFTLEDDLPMIEQRNYCMYPHKESCACNPVKLTETVSVFVKDEVCIGEMPFCKRTVYNTVNDASPFRISKRSIESDTTEREISIPGRTTEYLIDNLSQFTMYAFFLKACNNQTDSELCSAAEMVSARTSKNEQADVVTSVVVRVEDKDVVVVWSEPEDPSSLVVAYHVEYKRQEVKDSVLKCVTSEEYQFKGFEYQILGLDPGTYALRVQAVSLAGPGEMTKWEKFEIVPPPSTQIYWVYGFLTLFIVLIVTLLIRCRYKEVHDAVDTDGLISQMHRDEPVAEEEEWKLDEETVEIVRELNRNSLGIVYRR</sequence>
<evidence type="ECO:0000256" key="15">
    <source>
        <dbReference type="SAM" id="MobiDB-lite"/>
    </source>
</evidence>
<accession>A0A8J6HJL0</accession>
<keyword evidence="6" id="KW-0547">Nucleotide-binding</keyword>
<dbReference type="SMART" id="SM00060">
    <property type="entry name" value="FN3"/>
    <property type="match status" value="3"/>
</dbReference>
<gene>
    <name evidence="18" type="ORF">GEV33_006970</name>
</gene>
<evidence type="ECO:0000256" key="16">
    <source>
        <dbReference type="SAM" id="Phobius"/>
    </source>
</evidence>
<dbReference type="CDD" id="cd00064">
    <property type="entry name" value="FU"/>
    <property type="match status" value="1"/>
</dbReference>
<feature type="compositionally biased region" description="Basic residues" evidence="15">
    <location>
        <begin position="84"/>
        <end position="97"/>
    </location>
</feature>
<feature type="compositionally biased region" description="Basic and acidic residues" evidence="15">
    <location>
        <begin position="70"/>
        <end position="80"/>
    </location>
</feature>
<comment type="catalytic activity">
    <reaction evidence="14">
        <text>L-tyrosyl-[protein] + ATP = O-phospho-L-tyrosyl-[protein] + ADP + H(+)</text>
        <dbReference type="Rhea" id="RHEA:10596"/>
        <dbReference type="Rhea" id="RHEA-COMP:10136"/>
        <dbReference type="Rhea" id="RHEA-COMP:20101"/>
        <dbReference type="ChEBI" id="CHEBI:15378"/>
        <dbReference type="ChEBI" id="CHEBI:30616"/>
        <dbReference type="ChEBI" id="CHEBI:46858"/>
        <dbReference type="ChEBI" id="CHEBI:61978"/>
        <dbReference type="ChEBI" id="CHEBI:456216"/>
        <dbReference type="EC" id="2.7.10.1"/>
    </reaction>
</comment>
<keyword evidence="7" id="KW-0418">Kinase</keyword>
<evidence type="ECO:0000256" key="11">
    <source>
        <dbReference type="ARBA" id="ARBA00023137"/>
    </source>
</evidence>
<reference evidence="18" key="2">
    <citation type="submission" date="2021-08" db="EMBL/GenBank/DDBJ databases">
        <authorList>
            <person name="Eriksson T."/>
        </authorList>
    </citation>
    <scope>NUCLEOTIDE SEQUENCE</scope>
    <source>
        <strain evidence="18">Stoneville</strain>
        <tissue evidence="18">Whole head</tissue>
    </source>
</reference>
<dbReference type="AlphaFoldDB" id="A0A8J6HJL0"/>
<feature type="region of interest" description="Disordered" evidence="15">
    <location>
        <begin position="59"/>
        <end position="138"/>
    </location>
</feature>
<evidence type="ECO:0000256" key="13">
    <source>
        <dbReference type="ARBA" id="ARBA00023180"/>
    </source>
</evidence>
<reference evidence="18" key="1">
    <citation type="journal article" date="2020" name="J Insects Food Feed">
        <title>The yellow mealworm (Tenebrio molitor) genome: a resource for the emerging insects as food and feed industry.</title>
        <authorList>
            <person name="Eriksson T."/>
            <person name="Andere A."/>
            <person name="Kelstrup H."/>
            <person name="Emery V."/>
            <person name="Picard C."/>
        </authorList>
    </citation>
    <scope>NUCLEOTIDE SEQUENCE</scope>
    <source>
        <strain evidence="18">Stoneville</strain>
        <tissue evidence="18">Whole head</tissue>
    </source>
</reference>
<evidence type="ECO:0000256" key="7">
    <source>
        <dbReference type="ARBA" id="ARBA00022777"/>
    </source>
</evidence>
<evidence type="ECO:0000256" key="8">
    <source>
        <dbReference type="ARBA" id="ARBA00022840"/>
    </source>
</evidence>
<dbReference type="SUPFAM" id="SSF57184">
    <property type="entry name" value="Growth factor receptor domain"/>
    <property type="match status" value="1"/>
</dbReference>
<evidence type="ECO:0000256" key="2">
    <source>
        <dbReference type="ARBA" id="ARBA00011902"/>
    </source>
</evidence>
<dbReference type="InterPro" id="IPR036941">
    <property type="entry name" value="Rcpt_L-dom_sf"/>
</dbReference>
<feature type="domain" description="Fibronectin type-III" evidence="17">
    <location>
        <begin position="778"/>
        <end position="878"/>
    </location>
</feature>
<keyword evidence="9 16" id="KW-1133">Transmembrane helix</keyword>
<evidence type="ECO:0000313" key="18">
    <source>
        <dbReference type="EMBL" id="KAH0815820.1"/>
    </source>
</evidence>
<organism evidence="18 19">
    <name type="scientific">Tenebrio molitor</name>
    <name type="common">Yellow mealworm beetle</name>
    <dbReference type="NCBI Taxonomy" id="7067"/>
    <lineage>
        <taxon>Eukaryota</taxon>
        <taxon>Metazoa</taxon>
        <taxon>Ecdysozoa</taxon>
        <taxon>Arthropoda</taxon>
        <taxon>Hexapoda</taxon>
        <taxon>Insecta</taxon>
        <taxon>Pterygota</taxon>
        <taxon>Neoptera</taxon>
        <taxon>Endopterygota</taxon>
        <taxon>Coleoptera</taxon>
        <taxon>Polyphaga</taxon>
        <taxon>Cucujiformia</taxon>
        <taxon>Tenebrionidae</taxon>
        <taxon>Tenebrio</taxon>
    </lineage>
</organism>
<dbReference type="InterPro" id="IPR003961">
    <property type="entry name" value="FN3_dom"/>
</dbReference>
<dbReference type="InterPro" id="IPR036116">
    <property type="entry name" value="FN3_sf"/>
</dbReference>
<evidence type="ECO:0000256" key="5">
    <source>
        <dbReference type="ARBA" id="ARBA00022692"/>
    </source>
</evidence>
<evidence type="ECO:0000256" key="3">
    <source>
        <dbReference type="ARBA" id="ARBA00022553"/>
    </source>
</evidence>
<evidence type="ECO:0000259" key="17">
    <source>
        <dbReference type="PROSITE" id="PS50853"/>
    </source>
</evidence>
<evidence type="ECO:0000256" key="1">
    <source>
        <dbReference type="ARBA" id="ARBA00004479"/>
    </source>
</evidence>
<dbReference type="Proteomes" id="UP000719412">
    <property type="component" value="Unassembled WGS sequence"/>
</dbReference>
<keyword evidence="11" id="KW-0829">Tyrosine-protein kinase</keyword>
<dbReference type="SUPFAM" id="SSF52058">
    <property type="entry name" value="L domain-like"/>
    <property type="match status" value="2"/>
</dbReference>
<dbReference type="InterPro" id="IPR009030">
    <property type="entry name" value="Growth_fac_rcpt_cys_sf"/>
</dbReference>
<name>A0A8J6HJL0_TENMO</name>
<evidence type="ECO:0000256" key="14">
    <source>
        <dbReference type="ARBA" id="ARBA00051243"/>
    </source>
</evidence>
<feature type="domain" description="Fibronectin type-III" evidence="17">
    <location>
        <begin position="612"/>
        <end position="708"/>
    </location>
</feature>
<feature type="transmembrane region" description="Helical" evidence="16">
    <location>
        <begin position="883"/>
        <end position="901"/>
    </location>
</feature>
<dbReference type="InterPro" id="IPR000494">
    <property type="entry name" value="Rcpt_L-dom"/>
</dbReference>
<dbReference type="EC" id="2.7.10.1" evidence="2"/>
<dbReference type="InterPro" id="IPR006212">
    <property type="entry name" value="Furin_repeat"/>
</dbReference>
<keyword evidence="3" id="KW-0597">Phosphoprotein</keyword>
<dbReference type="Pfam" id="PF01030">
    <property type="entry name" value="Recep_L_domain"/>
    <property type="match status" value="2"/>
</dbReference>
<comment type="caution">
    <text evidence="18">The sequence shown here is derived from an EMBL/GenBank/DDBJ whole genome shotgun (WGS) entry which is preliminary data.</text>
</comment>
<evidence type="ECO:0000256" key="4">
    <source>
        <dbReference type="ARBA" id="ARBA00022679"/>
    </source>
</evidence>
<dbReference type="Gene3D" id="3.80.20.20">
    <property type="entry name" value="Receptor L-domain"/>
    <property type="match status" value="2"/>
</dbReference>
<comment type="subcellular location">
    <subcellularLocation>
        <location evidence="1">Membrane</location>
        <topology evidence="1">Single-pass type I membrane protein</topology>
    </subcellularLocation>
</comment>
<keyword evidence="10 16" id="KW-0472">Membrane</keyword>
<evidence type="ECO:0000313" key="19">
    <source>
        <dbReference type="Proteomes" id="UP000719412"/>
    </source>
</evidence>
<dbReference type="Pfam" id="PF00757">
    <property type="entry name" value="Furin-like"/>
    <property type="match status" value="1"/>
</dbReference>
<dbReference type="GO" id="GO:0005524">
    <property type="term" value="F:ATP binding"/>
    <property type="evidence" value="ECO:0007669"/>
    <property type="project" value="UniProtKB-KW"/>
</dbReference>
<keyword evidence="4" id="KW-0808">Transferase</keyword>
<dbReference type="PROSITE" id="PS50853">
    <property type="entry name" value="FN3"/>
    <property type="match status" value="2"/>
</dbReference>